<proteinExistence type="predicted"/>
<feature type="compositionally biased region" description="Pro residues" evidence="2">
    <location>
        <begin position="872"/>
        <end position="883"/>
    </location>
</feature>
<dbReference type="OrthoDB" id="2141925at2759"/>
<dbReference type="EMBL" id="UYJE01002991">
    <property type="protein sequence ID" value="VDI15491.1"/>
    <property type="molecule type" value="Genomic_DNA"/>
</dbReference>
<feature type="compositionally biased region" description="Polar residues" evidence="2">
    <location>
        <begin position="792"/>
        <end position="802"/>
    </location>
</feature>
<dbReference type="Proteomes" id="UP000596742">
    <property type="component" value="Unassembled WGS sequence"/>
</dbReference>
<dbReference type="GO" id="GO:0000281">
    <property type="term" value="P:mitotic cytokinesis"/>
    <property type="evidence" value="ECO:0007669"/>
    <property type="project" value="TreeGrafter"/>
</dbReference>
<evidence type="ECO:0000313" key="4">
    <source>
        <dbReference type="EMBL" id="VDI15491.1"/>
    </source>
</evidence>
<feature type="compositionally biased region" description="Pro residues" evidence="2">
    <location>
        <begin position="741"/>
        <end position="775"/>
    </location>
</feature>
<feature type="domain" description="BRO1" evidence="3">
    <location>
        <begin position="3"/>
        <end position="394"/>
    </location>
</feature>
<dbReference type="CDD" id="cd09235">
    <property type="entry name" value="V_Alix"/>
    <property type="match status" value="1"/>
</dbReference>
<dbReference type="Gene3D" id="1.20.140.50">
    <property type="entry name" value="alix/aip1 like domains"/>
    <property type="match status" value="1"/>
</dbReference>
<dbReference type="AlphaFoldDB" id="A0A8B6D9E3"/>
<feature type="compositionally biased region" description="Polar residues" evidence="2">
    <location>
        <begin position="729"/>
        <end position="740"/>
    </location>
</feature>
<reference evidence="4" key="1">
    <citation type="submission" date="2018-11" db="EMBL/GenBank/DDBJ databases">
        <authorList>
            <person name="Alioto T."/>
            <person name="Alioto T."/>
        </authorList>
    </citation>
    <scope>NUCLEOTIDE SEQUENCE</scope>
</reference>
<dbReference type="Gene3D" id="1.20.120.560">
    <property type="entry name" value="alix/aip1 in complex with the ypdl late domain"/>
    <property type="match status" value="1"/>
</dbReference>
<keyword evidence="1" id="KW-0175">Coiled coil</keyword>
<dbReference type="Pfam" id="PF03097">
    <property type="entry name" value="BRO1"/>
    <property type="match status" value="1"/>
</dbReference>
<dbReference type="GO" id="GO:0005768">
    <property type="term" value="C:endosome"/>
    <property type="evidence" value="ECO:0007669"/>
    <property type="project" value="TreeGrafter"/>
</dbReference>
<dbReference type="PROSITE" id="PS51180">
    <property type="entry name" value="BRO1"/>
    <property type="match status" value="1"/>
</dbReference>
<evidence type="ECO:0000259" key="3">
    <source>
        <dbReference type="PROSITE" id="PS51180"/>
    </source>
</evidence>
<feature type="compositionally biased region" description="Low complexity" evidence="2">
    <location>
        <begin position="830"/>
        <end position="871"/>
    </location>
</feature>
<dbReference type="Pfam" id="PF13949">
    <property type="entry name" value="ALIX_LYPXL_bnd"/>
    <property type="match status" value="1"/>
</dbReference>
<evidence type="ECO:0000256" key="2">
    <source>
        <dbReference type="SAM" id="MobiDB-lite"/>
    </source>
</evidence>
<dbReference type="Gene3D" id="1.25.40.280">
    <property type="entry name" value="alix/aip1 like domains"/>
    <property type="match status" value="1"/>
</dbReference>
<name>A0A8B6D9E3_MYTGA</name>
<feature type="compositionally biased region" description="Low complexity" evidence="2">
    <location>
        <begin position="813"/>
        <end position="823"/>
    </location>
</feature>
<comment type="caution">
    <text evidence="4">The sequence shown here is derived from an EMBL/GenBank/DDBJ whole genome shotgun (WGS) entry which is preliminary data.</text>
</comment>
<dbReference type="SMART" id="SM01041">
    <property type="entry name" value="BRO1"/>
    <property type="match status" value="1"/>
</dbReference>
<dbReference type="InterPro" id="IPR038499">
    <property type="entry name" value="BRO1_sf"/>
</dbReference>
<protein>
    <submittedName>
        <fullName evidence="4">Programmed cell death 6-interacting protein</fullName>
    </submittedName>
</protein>
<organism evidence="4 5">
    <name type="scientific">Mytilus galloprovincialis</name>
    <name type="common">Mediterranean mussel</name>
    <dbReference type="NCBI Taxonomy" id="29158"/>
    <lineage>
        <taxon>Eukaryota</taxon>
        <taxon>Metazoa</taxon>
        <taxon>Spiralia</taxon>
        <taxon>Lophotrochozoa</taxon>
        <taxon>Mollusca</taxon>
        <taxon>Bivalvia</taxon>
        <taxon>Autobranchia</taxon>
        <taxon>Pteriomorphia</taxon>
        <taxon>Mytilida</taxon>
        <taxon>Mytiloidea</taxon>
        <taxon>Mytilidae</taxon>
        <taxon>Mytilinae</taxon>
        <taxon>Mytilus</taxon>
    </lineage>
</organism>
<gene>
    <name evidence="4" type="ORF">MGAL_10B068196</name>
</gene>
<dbReference type="InterPro" id="IPR025304">
    <property type="entry name" value="ALIX_V_dom"/>
</dbReference>
<dbReference type="InterPro" id="IPR004328">
    <property type="entry name" value="BRO1_dom"/>
</dbReference>
<evidence type="ECO:0000256" key="1">
    <source>
        <dbReference type="SAM" id="Coils"/>
    </source>
</evidence>
<dbReference type="PANTHER" id="PTHR23030">
    <property type="entry name" value="PCD6 INTERACTING PROTEIN-RELATED"/>
    <property type="match status" value="1"/>
</dbReference>
<accession>A0A8B6D9E3</accession>
<keyword evidence="5" id="KW-1185">Reference proteome</keyword>
<dbReference type="PANTHER" id="PTHR23030:SF39">
    <property type="entry name" value="PROGRAMMED CELL DEATH 6-INTERACTING PROTEIN"/>
    <property type="match status" value="1"/>
</dbReference>
<feature type="region of interest" description="Disordered" evidence="2">
    <location>
        <begin position="717"/>
        <end position="883"/>
    </location>
</feature>
<feature type="compositionally biased region" description="Low complexity" evidence="2">
    <location>
        <begin position="776"/>
        <end position="788"/>
    </location>
</feature>
<evidence type="ECO:0000313" key="5">
    <source>
        <dbReference type="Proteomes" id="UP000596742"/>
    </source>
</evidence>
<sequence length="883" mass="99077">MATFLAVPLKQTQEVELIKPMRSFIQNTFSQADPDDYNKALNEFSKLRNLMIAKSVDKHDSALEILYRYYDQVVAIENKLPIAENQIRVNFKWRDAFDKESLFSGKRILAIASGSYEKVCMLFNIAALQTQIAEVQNHDSDEGLKTSAKYFQSASGIFGHLKDVVLSHIQQDPTPDMNPDTLNALSALMVAQAQETIYRKCANDKMKDVMVAKVVHQCSELYADAMKLMQLSTLKELWPKEWIPTVVMKQAAFHAMAEFYQSCVCKEARSYGEQIARLQHANDLMAASSQRGGTTFNFRNEQGKIQRELQSAKKDNDFIYHDKVPDVKTLDPIGKAQIAKPSPLPTKEFSDKFQDLFSKLVPIPVYDALNAFENRKNTIISGEIGRLREASTLMNSVLASLNLPAAIEDVSGSNKVPQSVLDKAKQVQDQGGMQHLDKLINDLPELLCRNREILDDCIKQLDDEELSDKQLRDQFKERWSRTPSDKLTKPMKDECMKYKHILDTAIGADKVVQEKYASHKSAIALLSKPSAEIEKGIPSAGSSGGLQNNSAVQQLKKMMEEVATIKAEREVIETEIKDVTFDMSSKFFSAMASDGLIDEESLSVGELDRMYGPLREQVNDSIQRQEMLMGRVQNTNTEFCQAKASNQGAAQREQVLKDLAAGFDMYMELKSNLEEGTKFYNDLTPLLVKLQNKISDFCFARKTEKDELMSDLQKKIASQPTGPAPKAPSYQSPPESTQSRVPPPRPPPPSYTSAPGPAPGYAPPNQPQANAPPPLHEQQPPQQSYGQPGAWGQQSPYPTSMSMPAMPSGFNAYNPYMQPYPGQQQPPYPGQQQPSYPGQQPYSGQQPMQYPGQQPYPGQQQPYPGQQQPQYQNPPYPQQPQWR</sequence>
<feature type="coiled-coil region" evidence="1">
    <location>
        <begin position="548"/>
        <end position="575"/>
    </location>
</feature>
<dbReference type="CDD" id="cd09240">
    <property type="entry name" value="BRO1_Alix"/>
    <property type="match status" value="1"/>
</dbReference>
<dbReference type="FunFam" id="1.25.40.280:FF:000001">
    <property type="entry name" value="programmed cell death 6-interacting protein-like isoform X1"/>
    <property type="match status" value="1"/>
</dbReference>